<feature type="compositionally biased region" description="Low complexity" evidence="1">
    <location>
        <begin position="7"/>
        <end position="24"/>
    </location>
</feature>
<dbReference type="Proteomes" id="UP000008984">
    <property type="component" value="Unassembled WGS sequence"/>
</dbReference>
<keyword evidence="3" id="KW-1185">Reference proteome</keyword>
<gene>
    <name evidence="2" type="ORF">TRIREDRAFT_121605</name>
</gene>
<dbReference type="KEGG" id="tre:TRIREDRAFT_121605"/>
<dbReference type="EMBL" id="GL985063">
    <property type="protein sequence ID" value="EGR49118.1"/>
    <property type="molecule type" value="Genomic_DNA"/>
</dbReference>
<feature type="compositionally biased region" description="Low complexity" evidence="1">
    <location>
        <begin position="30"/>
        <end position="41"/>
    </location>
</feature>
<dbReference type="RefSeq" id="XP_006965105.1">
    <property type="nucleotide sequence ID" value="XM_006965043.1"/>
</dbReference>
<feature type="non-terminal residue" evidence="2">
    <location>
        <position position="1"/>
    </location>
</feature>
<sequence>YTRSNFQTSTSQPQPNNQTTTPKTNHQKPSKCVPPLLSLSSLPPPWPRPAALPLPPTAPASPTPVLPPPPLPAVPTPCPRTSSSVSVLLPSSLPASKQLQLFFIRNLSLSSLII</sequence>
<evidence type="ECO:0000313" key="2">
    <source>
        <dbReference type="EMBL" id="EGR49118.1"/>
    </source>
</evidence>
<dbReference type="GeneID" id="18483199"/>
<name>G0RIG9_HYPJQ</name>
<feature type="compositionally biased region" description="Pro residues" evidence="1">
    <location>
        <begin position="42"/>
        <end position="78"/>
    </location>
</feature>
<dbReference type="VEuPathDB" id="FungiDB:TRIREDRAFT_121605"/>
<dbReference type="AlphaFoldDB" id="G0RIG9"/>
<accession>G0RIG9</accession>
<feature type="region of interest" description="Disordered" evidence="1">
    <location>
        <begin position="1"/>
        <end position="80"/>
    </location>
</feature>
<protein>
    <submittedName>
        <fullName evidence="2">Predicted protein</fullName>
    </submittedName>
</protein>
<reference evidence="2 3" key="1">
    <citation type="journal article" date="2008" name="Nat. Biotechnol.">
        <title>Genome sequencing and analysis of the biomass-degrading fungus Trichoderma reesei (syn. Hypocrea jecorina).</title>
        <authorList>
            <person name="Martinez D."/>
            <person name="Berka R.M."/>
            <person name="Henrissat B."/>
            <person name="Saloheimo M."/>
            <person name="Arvas M."/>
            <person name="Baker S.E."/>
            <person name="Chapman J."/>
            <person name="Chertkov O."/>
            <person name="Coutinho P.M."/>
            <person name="Cullen D."/>
            <person name="Danchin E.G."/>
            <person name="Grigoriev I.V."/>
            <person name="Harris P."/>
            <person name="Jackson M."/>
            <person name="Kubicek C.P."/>
            <person name="Han C.S."/>
            <person name="Ho I."/>
            <person name="Larrondo L.F."/>
            <person name="de Leon A.L."/>
            <person name="Magnuson J.K."/>
            <person name="Merino S."/>
            <person name="Misra M."/>
            <person name="Nelson B."/>
            <person name="Putnam N."/>
            <person name="Robbertse B."/>
            <person name="Salamov A.A."/>
            <person name="Schmoll M."/>
            <person name="Terry A."/>
            <person name="Thayer N."/>
            <person name="Westerholm-Parvinen A."/>
            <person name="Schoch C.L."/>
            <person name="Yao J."/>
            <person name="Barabote R."/>
            <person name="Nelson M.A."/>
            <person name="Detter C."/>
            <person name="Bruce D."/>
            <person name="Kuske C.R."/>
            <person name="Xie G."/>
            <person name="Richardson P."/>
            <person name="Rokhsar D.S."/>
            <person name="Lucas S.M."/>
            <person name="Rubin E.M."/>
            <person name="Dunn-Coleman N."/>
            <person name="Ward M."/>
            <person name="Brettin T.S."/>
        </authorList>
    </citation>
    <scope>NUCLEOTIDE SEQUENCE [LARGE SCALE GENOMIC DNA]</scope>
    <source>
        <strain evidence="2 3">QM6a</strain>
    </source>
</reference>
<evidence type="ECO:0000313" key="3">
    <source>
        <dbReference type="Proteomes" id="UP000008984"/>
    </source>
</evidence>
<dbReference type="HOGENOM" id="CLU_2126918_0_0_1"/>
<organism evidence="3">
    <name type="scientific">Hypocrea jecorina (strain QM6a)</name>
    <name type="common">Trichoderma reesei</name>
    <dbReference type="NCBI Taxonomy" id="431241"/>
    <lineage>
        <taxon>Eukaryota</taxon>
        <taxon>Fungi</taxon>
        <taxon>Dikarya</taxon>
        <taxon>Ascomycota</taxon>
        <taxon>Pezizomycotina</taxon>
        <taxon>Sordariomycetes</taxon>
        <taxon>Hypocreomycetidae</taxon>
        <taxon>Hypocreales</taxon>
        <taxon>Hypocreaceae</taxon>
        <taxon>Trichoderma</taxon>
    </lineage>
</organism>
<evidence type="ECO:0000256" key="1">
    <source>
        <dbReference type="SAM" id="MobiDB-lite"/>
    </source>
</evidence>
<proteinExistence type="predicted"/>